<comment type="function">
    <text evidence="10">Component of the SRB8-11 complex. The SRB8-11 complex is a regulatory module of the Mediator complex which is itself involved in regulation of basal and activated RNA polymerase II-dependent transcription. The SRB8-11 complex may be involved in the transcriptional repression of a subset of genes regulated by Mediator. It may inhibit the association of the Mediator complex with RNA polymerase II to form the holoenzyme complex.</text>
</comment>
<protein>
    <recommendedName>
        <fullName evidence="4">Mediator of RNA polymerase II transcription subunit 12</fullName>
    </recommendedName>
    <alternativeName>
        <fullName evidence="11">Mediator complex subunit 12</fullName>
    </alternativeName>
</protein>
<dbReference type="GO" id="GO:0016592">
    <property type="term" value="C:mediator complex"/>
    <property type="evidence" value="ECO:0007669"/>
    <property type="project" value="InterPro"/>
</dbReference>
<sequence>MLTRPLVSSTSRPPLPTRSVTIGQQYPHTQQLRRPAPPSRLSSVRSASGPSQHVDLDEYDSAWRNEVAQKNNASLGHVESGEDVAEEGRPRKKAKIESEAIMVSSPTDLNDEVHDIPPDDAHALLPGAPMPLPPGPQPALRKPTPKKQLNHDPLRKATGLQPPAIAIRLPAPKSIADFSPWSGTHPEDVLNETIIKGGYYDKPPNPSQNETNSARHSIWPNLSQKNNVALHTLSHLFTQVLEKRAAMGRITAPSSFKPPPRVTVTDTKREAWLKDLANLAIPLRRQSRTIPHGIRGKGLLEQCLAKEIPLSRAIWLAKCVGANELRAFRRKGVSGTAGAQGEAKWLRDWTVGVQQFFEGVVAECGKEDWRKQIDYAIKLTSSLYTEGLVEKVEYLDWVVRMLGSAEEKNLPLWAIMVQIYWKELVKLGYRGRRLATAILEHLHGLEAQTSTACVALKERLRKLIAILAVTEQGCLVVPATWEKYKHLLSPVERAIPVHLRVAVTSVTRRNERLAAPMTRTSRNTRSRMLRLVDLLDAVDLRLDIVKLASQCLALLPDINGLVSGLLSWTSSSFRSGDARVYVAAGVLEQLYKAGYDIDNAISAYLQTDVEITPAETNNVGLVVAQLVQRDCFAVGVYLQWLIVNGAASTRSSPTPTASILTALPREKIPRHLASLRDALLARYGLVAHESAAICSMFDGITLELQEGRTKFIDRSGMLQSLSTSARSTLSTSLVQRIALQAKHDGITNANFCLLRDVFEQACQHLAISALIVATTATDDFAALASATDTLATYALALAALGQLSPLFHALYNQHVQLRTHRDFDRTFLLALLRLAVRLPGLDPSVAILLKNDLILCDQRSSAAACSPASDNLVSIIAEQLDNDDQIDAVFASGNTMDEATFNRVFLRVMARADGVGNDGKTAQSRLCGWVEQLRVIDAPELEKLGKEYVNLVMSKGDLLVAIPAGVLALVASGCLTIDSIFPTSGACDQPSVALSWLRFLAEPLILGTFTTSELYAFELQRQQFCDEEHVKVIELLCRVADLDIPATETTWVMNLSLRLNVASKGEQSLLDDRRLPGSVSKTILQCKRPVARILDLCEIIHTADALNIAVTINWLQAQALTPGSSNGNGEIRHALLEAFRSDSVVWPQLLSAAPPEMLKSIHDSAVDLVLLAASSGSQDNDAATAKMTERCCMLMDLTYPAVCTHDNTHVLTTVSDRIKVITTALGESDIASQHQLVANLQTLLHVLALYSSSPSESSDTQARVRVSTILQSLLARPLQQQGSPLPQDTMECIHDVAALYIDALSPAELSALLKALPVPAAKSHYLASLLPDSRPQDANLAVATRVPASRPSRALPPSAAARPPAPVRPRPPFPQSGSAVPLPQPGSAVPLEIMPPRQATQQVPIPSEVKYAPFQVKRWEVLPDATPTVGENDCAIGLGMFGARKV</sequence>
<feature type="region of interest" description="Disordered" evidence="12">
    <location>
        <begin position="1344"/>
        <end position="1386"/>
    </location>
</feature>
<reference evidence="15" key="1">
    <citation type="submission" date="2017-03" db="EMBL/GenBank/DDBJ databases">
        <title>Genomes of endolithic fungi from Antarctica.</title>
        <authorList>
            <person name="Coleine C."/>
            <person name="Masonjones S."/>
            <person name="Stajich J.E."/>
        </authorList>
    </citation>
    <scope>NUCLEOTIDE SEQUENCE [LARGE SCALE GENOMIC DNA]</scope>
    <source>
        <strain evidence="15">CCFEE 5527</strain>
    </source>
</reference>
<feature type="compositionally biased region" description="Polar residues" evidence="12">
    <location>
        <begin position="22"/>
        <end position="32"/>
    </location>
</feature>
<dbReference type="GO" id="GO:0006357">
    <property type="term" value="P:regulation of transcription by RNA polymerase II"/>
    <property type="evidence" value="ECO:0007669"/>
    <property type="project" value="InterPro"/>
</dbReference>
<dbReference type="OrthoDB" id="20828at2759"/>
<evidence type="ECO:0000256" key="11">
    <source>
        <dbReference type="ARBA" id="ARBA00032010"/>
    </source>
</evidence>
<dbReference type="EMBL" id="NAJO01000064">
    <property type="protein sequence ID" value="OQN96628.1"/>
    <property type="molecule type" value="Genomic_DNA"/>
</dbReference>
<dbReference type="InParanoid" id="A0A1V8SBQ3"/>
<evidence type="ECO:0000256" key="5">
    <source>
        <dbReference type="ARBA" id="ARBA00022491"/>
    </source>
</evidence>
<dbReference type="GO" id="GO:0003712">
    <property type="term" value="F:transcription coregulator activity"/>
    <property type="evidence" value="ECO:0007669"/>
    <property type="project" value="InterPro"/>
</dbReference>
<keyword evidence="7" id="KW-0010">Activator</keyword>
<keyword evidence="8" id="KW-0804">Transcription</keyword>
<feature type="compositionally biased region" description="Pro residues" evidence="12">
    <location>
        <begin position="1363"/>
        <end position="1374"/>
    </location>
</feature>
<dbReference type="Pfam" id="PF09497">
    <property type="entry name" value="Med12"/>
    <property type="match status" value="1"/>
</dbReference>
<proteinExistence type="inferred from homology"/>
<evidence type="ECO:0000256" key="2">
    <source>
        <dbReference type="ARBA" id="ARBA00010289"/>
    </source>
</evidence>
<dbReference type="Proteomes" id="UP000192596">
    <property type="component" value="Unassembled WGS sequence"/>
</dbReference>
<dbReference type="PANTHER" id="PTHR46567">
    <property type="entry name" value="MEDIATOR OF RNA POLYMERASE II TRANSCRIPTION SUBUNIT 12"/>
    <property type="match status" value="1"/>
</dbReference>
<keyword evidence="9" id="KW-0539">Nucleus</keyword>
<dbReference type="SMART" id="SM01281">
    <property type="entry name" value="Med12"/>
    <property type="match status" value="1"/>
</dbReference>
<feature type="domain" description="Mediator complex subunit Med12" evidence="13">
    <location>
        <begin position="255"/>
        <end position="318"/>
    </location>
</feature>
<feature type="region of interest" description="Disordered" evidence="12">
    <location>
        <begin position="1"/>
        <end position="97"/>
    </location>
</feature>
<evidence type="ECO:0000256" key="10">
    <source>
        <dbReference type="ARBA" id="ARBA00025661"/>
    </source>
</evidence>
<dbReference type="InterPro" id="IPR057344">
    <property type="entry name" value="ARM_SRB8"/>
</dbReference>
<comment type="caution">
    <text evidence="14">The sequence shown here is derived from an EMBL/GenBank/DDBJ whole genome shotgun (WGS) entry which is preliminary data.</text>
</comment>
<evidence type="ECO:0000256" key="9">
    <source>
        <dbReference type="ARBA" id="ARBA00023242"/>
    </source>
</evidence>
<keyword evidence="5" id="KW-0678">Repressor</keyword>
<name>A0A1V8SBQ3_9PEZI</name>
<organism evidence="14 15">
    <name type="scientific">Cryoendolithus antarcticus</name>
    <dbReference type="NCBI Taxonomy" id="1507870"/>
    <lineage>
        <taxon>Eukaryota</taxon>
        <taxon>Fungi</taxon>
        <taxon>Dikarya</taxon>
        <taxon>Ascomycota</taxon>
        <taxon>Pezizomycotina</taxon>
        <taxon>Dothideomycetes</taxon>
        <taxon>Dothideomycetidae</taxon>
        <taxon>Cladosporiales</taxon>
        <taxon>Cladosporiaceae</taxon>
        <taxon>Cryoendolithus</taxon>
    </lineage>
</organism>
<dbReference type="STRING" id="1507870.A0A1V8SBQ3"/>
<comment type="subunit">
    <text evidence="3">Component of the SRB8-11 complex, which itself associates with the Mediator complex.</text>
</comment>
<evidence type="ECO:0000313" key="15">
    <source>
        <dbReference type="Proteomes" id="UP000192596"/>
    </source>
</evidence>
<evidence type="ECO:0000256" key="12">
    <source>
        <dbReference type="SAM" id="MobiDB-lite"/>
    </source>
</evidence>
<accession>A0A1V8SBQ3</accession>
<comment type="subcellular location">
    <subcellularLocation>
        <location evidence="1">Nucleus</location>
    </subcellularLocation>
</comment>
<gene>
    <name evidence="14" type="ORF">B0A48_17058</name>
</gene>
<evidence type="ECO:0000256" key="8">
    <source>
        <dbReference type="ARBA" id="ARBA00023163"/>
    </source>
</evidence>
<evidence type="ECO:0000256" key="7">
    <source>
        <dbReference type="ARBA" id="ARBA00023159"/>
    </source>
</evidence>
<evidence type="ECO:0000256" key="4">
    <source>
        <dbReference type="ARBA" id="ARBA00019622"/>
    </source>
</evidence>
<feature type="compositionally biased region" description="Low complexity" evidence="12">
    <location>
        <begin position="1345"/>
        <end position="1362"/>
    </location>
</feature>
<comment type="similarity">
    <text evidence="2">Belongs to the Mediator complex subunit 12 family.</text>
</comment>
<dbReference type="InterPro" id="IPR019035">
    <property type="entry name" value="Mediator_Med12"/>
</dbReference>
<evidence type="ECO:0000256" key="1">
    <source>
        <dbReference type="ARBA" id="ARBA00004123"/>
    </source>
</evidence>
<feature type="compositionally biased region" description="Low complexity" evidence="12">
    <location>
        <begin position="1"/>
        <end position="21"/>
    </location>
</feature>
<keyword evidence="15" id="KW-1185">Reference proteome</keyword>
<evidence type="ECO:0000256" key="3">
    <source>
        <dbReference type="ARBA" id="ARBA00011629"/>
    </source>
</evidence>
<dbReference type="Pfam" id="PF25326">
    <property type="entry name" value="ARM_SRB8"/>
    <property type="match status" value="1"/>
</dbReference>
<dbReference type="PANTHER" id="PTHR46567:SF1">
    <property type="entry name" value="MEDIATOR OF RNA POLYMERASE II TRANSCRIPTION SUBUNIT 12"/>
    <property type="match status" value="1"/>
</dbReference>
<keyword evidence="6" id="KW-0805">Transcription regulation</keyword>
<evidence type="ECO:0000259" key="13">
    <source>
        <dbReference type="SMART" id="SM01281"/>
    </source>
</evidence>
<feature type="compositionally biased region" description="Polar residues" evidence="12">
    <location>
        <begin position="40"/>
        <end position="51"/>
    </location>
</feature>
<evidence type="ECO:0000256" key="6">
    <source>
        <dbReference type="ARBA" id="ARBA00023015"/>
    </source>
</evidence>
<evidence type="ECO:0000313" key="14">
    <source>
        <dbReference type="EMBL" id="OQN96628.1"/>
    </source>
</evidence>